<accession>A0AAU0N370</accession>
<gene>
    <name evidence="1" type="ORF">ZPUGVARH_CDS0057</name>
</gene>
<organism evidence="1">
    <name type="scientific">Pseudomonas phage vB_PaPhi_Mx1</name>
    <dbReference type="NCBI Taxonomy" id="3079664"/>
    <lineage>
        <taxon>Viruses</taxon>
        <taxon>Duplodnaviria</taxon>
        <taxon>Heunggongvirae</taxon>
        <taxon>Uroviricota</taxon>
        <taxon>Caudoviricetes</taxon>
    </lineage>
</organism>
<proteinExistence type="predicted"/>
<evidence type="ECO:0000313" key="1">
    <source>
        <dbReference type="EMBL" id="WOZ54218.1"/>
    </source>
</evidence>
<reference evidence="1" key="1">
    <citation type="submission" date="2024-06" db="EMBL/GenBank/DDBJ databases">
        <title>Novel Phikmvvirus bacteriophage (vB_PaePhi_Mx1) has lytic activity against Pseudomonas aeruginosa multidrug resistant sequence type epidemiological high risk clinical strains.</title>
        <authorList>
            <person name="Rodea G.E. Sr."/>
            <person name="Molina J."/>
        </authorList>
    </citation>
    <scope>NUCLEOTIDE SEQUENCE</scope>
</reference>
<name>A0AAU0N370_9CAUD</name>
<protein>
    <submittedName>
        <fullName evidence="1">Uncharacterized protein</fullName>
    </submittedName>
</protein>
<dbReference type="EMBL" id="OR594342">
    <property type="protein sequence ID" value="WOZ54218.1"/>
    <property type="molecule type" value="Genomic_DNA"/>
</dbReference>
<sequence>MDAYLSIVCDITAALVPRGFQGDGLGWLGGGYALPGNDNPGCLD</sequence>